<sequence>MSRLPEALRGRSSTNTTRLGTLNNEPLMHMGDQLLGSGRGGLLGPLRDFFTGRDDWFALYAADGRIDDETFCDAVKRGNFRLHPKGRLGRSEGCVVIDRAADYVHLRTLLKSVRPQTVPGASLQAYGSLVVT</sequence>
<dbReference type="InterPro" id="IPR021225">
    <property type="entry name" value="Tlde1_dom"/>
</dbReference>
<keyword evidence="4" id="KW-1185">Reference proteome</keyword>
<organism evidence="3 4">
    <name type="scientific">Denitromonas iodatirespirans</name>
    <dbReference type="NCBI Taxonomy" id="2795389"/>
    <lineage>
        <taxon>Bacteria</taxon>
        <taxon>Pseudomonadati</taxon>
        <taxon>Pseudomonadota</taxon>
        <taxon>Betaproteobacteria</taxon>
        <taxon>Rhodocyclales</taxon>
        <taxon>Zoogloeaceae</taxon>
        <taxon>Denitromonas</taxon>
    </lineage>
</organism>
<protein>
    <submittedName>
        <fullName evidence="3">DUF2778 domain-containing protein</fullName>
    </submittedName>
</protein>
<accession>A0A944DAA4</accession>
<evidence type="ECO:0000313" key="4">
    <source>
        <dbReference type="Proteomes" id="UP000694660"/>
    </source>
</evidence>
<name>A0A944DAA4_DENI1</name>
<gene>
    <name evidence="3" type="ORF">I8J34_16910</name>
</gene>
<comment type="caution">
    <text evidence="3">The sequence shown here is derived from an EMBL/GenBank/DDBJ whole genome shotgun (WGS) entry which is preliminary data.</text>
</comment>
<dbReference type="RefSeq" id="WP_214362814.1">
    <property type="nucleotide sequence ID" value="NZ_JAEKFT010000021.1"/>
</dbReference>
<dbReference type="EMBL" id="JAEKFT010000021">
    <property type="protein sequence ID" value="MBT0962864.1"/>
    <property type="molecule type" value="Genomic_DNA"/>
</dbReference>
<evidence type="ECO:0000259" key="2">
    <source>
        <dbReference type="Pfam" id="PF10908"/>
    </source>
</evidence>
<feature type="region of interest" description="Disordered" evidence="1">
    <location>
        <begin position="1"/>
        <end position="23"/>
    </location>
</feature>
<feature type="domain" description="Tlde1" evidence="2">
    <location>
        <begin position="39"/>
        <end position="120"/>
    </location>
</feature>
<dbReference type="Proteomes" id="UP000694660">
    <property type="component" value="Unassembled WGS sequence"/>
</dbReference>
<feature type="compositionally biased region" description="Polar residues" evidence="1">
    <location>
        <begin position="11"/>
        <end position="23"/>
    </location>
</feature>
<evidence type="ECO:0000313" key="3">
    <source>
        <dbReference type="EMBL" id="MBT0962864.1"/>
    </source>
</evidence>
<evidence type="ECO:0000256" key="1">
    <source>
        <dbReference type="SAM" id="MobiDB-lite"/>
    </source>
</evidence>
<reference evidence="4" key="1">
    <citation type="journal article" date="2022" name="ISME J.">
        <title>Genetic and phylogenetic analysis of dissimilatory iodate-reducing bacteria identifies potential niches across the world's oceans.</title>
        <authorList>
            <person name="Reyes-Umana V."/>
            <person name="Henning Z."/>
            <person name="Lee K."/>
            <person name="Barnum T.P."/>
            <person name="Coates J.D."/>
        </authorList>
    </citation>
    <scope>NUCLEOTIDE SEQUENCE [LARGE SCALE GENOMIC DNA]</scope>
    <source>
        <strain evidence="4">IR12</strain>
    </source>
</reference>
<proteinExistence type="predicted"/>
<dbReference type="Pfam" id="PF10908">
    <property type="entry name" value="Tlde1_dom"/>
    <property type="match status" value="1"/>
</dbReference>
<dbReference type="AlphaFoldDB" id="A0A944DAA4"/>